<keyword evidence="3 5" id="KW-0808">Transferase</keyword>
<dbReference type="PANTHER" id="PTHR43095:SF5">
    <property type="entry name" value="XYLULOSE KINASE"/>
    <property type="match status" value="1"/>
</dbReference>
<comment type="similarity">
    <text evidence="1 5">Belongs to the FGGY kinase family.</text>
</comment>
<dbReference type="Proteomes" id="UP000516404">
    <property type="component" value="Chromosome"/>
</dbReference>
<evidence type="ECO:0000259" key="6">
    <source>
        <dbReference type="Pfam" id="PF00370"/>
    </source>
</evidence>
<keyword evidence="9" id="KW-1185">Reference proteome</keyword>
<keyword evidence="4 5" id="KW-0418">Kinase</keyword>
<dbReference type="GO" id="GO:0016301">
    <property type="term" value="F:kinase activity"/>
    <property type="evidence" value="ECO:0007669"/>
    <property type="project" value="UniProtKB-KW"/>
</dbReference>
<dbReference type="GO" id="GO:0042732">
    <property type="term" value="P:D-xylose metabolic process"/>
    <property type="evidence" value="ECO:0007669"/>
    <property type="project" value="UniProtKB-KW"/>
</dbReference>
<evidence type="ECO:0000256" key="2">
    <source>
        <dbReference type="ARBA" id="ARBA00022629"/>
    </source>
</evidence>
<dbReference type="PROSITE" id="PS00445">
    <property type="entry name" value="FGGY_KINASES_2"/>
    <property type="match status" value="1"/>
</dbReference>
<dbReference type="AlphaFoldDB" id="A0A7H2BEE7"/>
<keyword evidence="2" id="KW-0859">Xylose metabolism</keyword>
<dbReference type="SUPFAM" id="SSF53067">
    <property type="entry name" value="Actin-like ATPase domain"/>
    <property type="match status" value="2"/>
</dbReference>
<proteinExistence type="inferred from homology"/>
<feature type="domain" description="Carbohydrate kinase FGGY N-terminal" evidence="6">
    <location>
        <begin position="6"/>
        <end position="240"/>
    </location>
</feature>
<protein>
    <submittedName>
        <fullName evidence="8">Sugar kinase</fullName>
    </submittedName>
</protein>
<evidence type="ECO:0000259" key="7">
    <source>
        <dbReference type="Pfam" id="PF02782"/>
    </source>
</evidence>
<dbReference type="KEGG" id="rter:IDM49_01750"/>
<dbReference type="InterPro" id="IPR050406">
    <property type="entry name" value="FGGY_Carb_Kinase"/>
</dbReference>
<evidence type="ECO:0000256" key="5">
    <source>
        <dbReference type="RuleBase" id="RU003733"/>
    </source>
</evidence>
<dbReference type="InterPro" id="IPR000577">
    <property type="entry name" value="Carb_kinase_FGGY"/>
</dbReference>
<dbReference type="PANTHER" id="PTHR43095">
    <property type="entry name" value="SUGAR KINASE"/>
    <property type="match status" value="1"/>
</dbReference>
<dbReference type="InterPro" id="IPR018485">
    <property type="entry name" value="FGGY_C"/>
</dbReference>
<reference evidence="8 9" key="1">
    <citation type="submission" date="2020-09" db="EMBL/GenBank/DDBJ databases">
        <title>Investigation of environmental microbes.</title>
        <authorList>
            <person name="Ou Y."/>
            <person name="Kang Q."/>
        </authorList>
    </citation>
    <scope>NUCLEOTIDE SEQUENCE [LARGE SCALE GENOMIC DNA]</scope>
    <source>
        <strain evidence="8 9">KJZ-14</strain>
    </source>
</reference>
<dbReference type="InterPro" id="IPR018483">
    <property type="entry name" value="Carb_kinase_FGGY_CS"/>
</dbReference>
<dbReference type="EMBL" id="CP061539">
    <property type="protein sequence ID" value="QNV38043.1"/>
    <property type="molecule type" value="Genomic_DNA"/>
</dbReference>
<dbReference type="Pfam" id="PF02782">
    <property type="entry name" value="FGGY_C"/>
    <property type="match status" value="1"/>
</dbReference>
<gene>
    <name evidence="8" type="ORF">IDM49_01750</name>
</gene>
<feature type="domain" description="Carbohydrate kinase FGGY C-terminal" evidence="7">
    <location>
        <begin position="257"/>
        <end position="432"/>
    </location>
</feature>
<dbReference type="Gene3D" id="3.30.420.40">
    <property type="match status" value="2"/>
</dbReference>
<keyword evidence="2" id="KW-0119">Carbohydrate metabolism</keyword>
<dbReference type="PIRSF" id="PIRSF000538">
    <property type="entry name" value="GlpK"/>
    <property type="match status" value="1"/>
</dbReference>
<dbReference type="RefSeq" id="WP_190724817.1">
    <property type="nucleotide sequence ID" value="NZ_CP061539.1"/>
</dbReference>
<evidence type="ECO:0000256" key="4">
    <source>
        <dbReference type="ARBA" id="ARBA00022777"/>
    </source>
</evidence>
<evidence type="ECO:0000256" key="3">
    <source>
        <dbReference type="ARBA" id="ARBA00022679"/>
    </source>
</evidence>
<evidence type="ECO:0000313" key="8">
    <source>
        <dbReference type="EMBL" id="QNV38043.1"/>
    </source>
</evidence>
<evidence type="ECO:0000256" key="1">
    <source>
        <dbReference type="ARBA" id="ARBA00009156"/>
    </source>
</evidence>
<name>A0A7H2BEE7_9MICC</name>
<dbReference type="GeneID" id="96622947"/>
<dbReference type="InterPro" id="IPR043129">
    <property type="entry name" value="ATPase_NBD"/>
</dbReference>
<sequence length="489" mass="53678">METFAYFGLDVGTSSTKAVLVAPDGTVIDSQVQEHSVTRGDHGLVEMDMRIWWDEFKTLYPALLNRNDVRVKGIGISGMGPCIAVTDTNDEPVAPAALYGVDQRAREEIDELADAFGQDFLLERYDSQLTTQAGGPKLRWFAKRYPQVFASGARFYMPASWIIKHITGEYVLDRHSASQCTPLYSPETREWNADMVQKIAPGTELPRLGWSHEICGETVEVAEVPELASGIPVIFGTVDAWAEQESVGAIKNNQLFLMYGTTLFLVANSQQRVRHASMWGTTGTREGTFNMAGGLATSGALTNWFREISGERDYAKLVEAAQGVPAGSEGLLTLPYFAGERTPLQDPDARGVMIGLSLHHGRGHMYRSLLEATAFAVRHNIEVMEDAGASIESISAAGGGVTSDLWPQIVSDVTGRAQELRRESVGASYGDAFMVAQALGDVESLDEWNPVAKVIEPQDLPVYDDLYASYRTLYTATADIQHRLRTLQR</sequence>
<dbReference type="InterPro" id="IPR018484">
    <property type="entry name" value="FGGY_N"/>
</dbReference>
<evidence type="ECO:0000313" key="9">
    <source>
        <dbReference type="Proteomes" id="UP000516404"/>
    </source>
</evidence>
<dbReference type="GO" id="GO:0016773">
    <property type="term" value="F:phosphotransferase activity, alcohol group as acceptor"/>
    <property type="evidence" value="ECO:0007669"/>
    <property type="project" value="InterPro"/>
</dbReference>
<accession>A0A7H2BEE7</accession>
<dbReference type="Pfam" id="PF00370">
    <property type="entry name" value="FGGY_N"/>
    <property type="match status" value="1"/>
</dbReference>
<organism evidence="8 9">
    <name type="scientific">Rothia terrae</name>
    <dbReference type="NCBI Taxonomy" id="396015"/>
    <lineage>
        <taxon>Bacteria</taxon>
        <taxon>Bacillati</taxon>
        <taxon>Actinomycetota</taxon>
        <taxon>Actinomycetes</taxon>
        <taxon>Micrococcales</taxon>
        <taxon>Micrococcaceae</taxon>
        <taxon>Rothia</taxon>
    </lineage>
</organism>
<dbReference type="CDD" id="cd07804">
    <property type="entry name" value="ASKHA_NBD_FGGY_RrXK-like"/>
    <property type="match status" value="1"/>
</dbReference>